<proteinExistence type="predicted"/>
<organism evidence="1 2">
    <name type="scientific">Chrysodeixis includens</name>
    <name type="common">Soybean looper</name>
    <name type="synonym">Pseudoplusia includens</name>
    <dbReference type="NCBI Taxonomy" id="689277"/>
    <lineage>
        <taxon>Eukaryota</taxon>
        <taxon>Metazoa</taxon>
        <taxon>Ecdysozoa</taxon>
        <taxon>Arthropoda</taxon>
        <taxon>Hexapoda</taxon>
        <taxon>Insecta</taxon>
        <taxon>Pterygota</taxon>
        <taxon>Neoptera</taxon>
        <taxon>Endopterygota</taxon>
        <taxon>Lepidoptera</taxon>
        <taxon>Glossata</taxon>
        <taxon>Ditrysia</taxon>
        <taxon>Noctuoidea</taxon>
        <taxon>Noctuidae</taxon>
        <taxon>Plusiinae</taxon>
        <taxon>Chrysodeixis</taxon>
    </lineage>
</organism>
<keyword evidence="2" id="KW-1185">Reference proteome</keyword>
<reference evidence="1" key="1">
    <citation type="submission" date="2021-12" db="EMBL/GenBank/DDBJ databases">
        <authorList>
            <person name="King R."/>
        </authorList>
    </citation>
    <scope>NUCLEOTIDE SEQUENCE</scope>
</reference>
<evidence type="ECO:0000313" key="1">
    <source>
        <dbReference type="EMBL" id="CAD0197917.1"/>
    </source>
</evidence>
<accession>A0A9N8KTY4</accession>
<gene>
    <name evidence="1" type="ORF">CINC_LOCUS12195</name>
</gene>
<name>A0A9N8KTY4_CHRIL</name>
<dbReference type="EMBL" id="LR824010">
    <property type="protein sequence ID" value="CAD0197917.1"/>
    <property type="molecule type" value="Genomic_DNA"/>
</dbReference>
<dbReference type="AlphaFoldDB" id="A0A9N8KTY4"/>
<dbReference type="Proteomes" id="UP001154114">
    <property type="component" value="Chromosome 7"/>
</dbReference>
<sequence>MFSDITGRSFFASFNASLTVGTISSFVMIIEASDKPICLSISYAVYTGFRVVTTPPAARIPKSTMGYSGTLGRTTPIVSPSLTLNFFLRLAAKILDFL</sequence>
<protein>
    <submittedName>
        <fullName evidence="1">Uncharacterized protein</fullName>
    </submittedName>
</protein>
<evidence type="ECO:0000313" key="2">
    <source>
        <dbReference type="Proteomes" id="UP001154114"/>
    </source>
</evidence>